<dbReference type="Pfam" id="PF01047">
    <property type="entry name" value="MarR"/>
    <property type="match status" value="1"/>
</dbReference>
<dbReference type="EMBL" id="JAADJT010000002">
    <property type="protein sequence ID" value="NGZ83718.1"/>
    <property type="molecule type" value="Genomic_DNA"/>
</dbReference>
<dbReference type="PANTHER" id="PTHR33164">
    <property type="entry name" value="TRANSCRIPTIONAL REGULATOR, MARR FAMILY"/>
    <property type="match status" value="1"/>
</dbReference>
<dbReference type="InterPro" id="IPR000835">
    <property type="entry name" value="HTH_MarR-typ"/>
</dbReference>
<dbReference type="SUPFAM" id="SSF46785">
    <property type="entry name" value="Winged helix' DNA-binding domain"/>
    <property type="match status" value="1"/>
</dbReference>
<evidence type="ECO:0000259" key="1">
    <source>
        <dbReference type="PROSITE" id="PS50995"/>
    </source>
</evidence>
<proteinExistence type="predicted"/>
<dbReference type="Proteomes" id="UP000666369">
    <property type="component" value="Unassembled WGS sequence"/>
</dbReference>
<organism evidence="2 3">
    <name type="scientific">Duganella aceris</name>
    <dbReference type="NCBI Taxonomy" id="2703883"/>
    <lineage>
        <taxon>Bacteria</taxon>
        <taxon>Pseudomonadati</taxon>
        <taxon>Pseudomonadota</taxon>
        <taxon>Betaproteobacteria</taxon>
        <taxon>Burkholderiales</taxon>
        <taxon>Oxalobacteraceae</taxon>
        <taxon>Telluria group</taxon>
        <taxon>Duganella</taxon>
    </lineage>
</organism>
<sequence length="165" mass="17860">MPSPTNTRTLRTPDILQCNLLPVRQASRQISRLYDQHLAPAALTSTQFVILALLYANPGMSMRELGAELMLERSALLRTMKPLTRDQLVLTVRRTGSGARQFTFGLTGTGEARYAQAHPLWLAAQQAFDQLVGGRFSDALHRQLSGVADAVSVSDPNASAGSPTG</sequence>
<dbReference type="SMART" id="SM00347">
    <property type="entry name" value="HTH_MARR"/>
    <property type="match status" value="1"/>
</dbReference>
<dbReference type="InterPro" id="IPR036388">
    <property type="entry name" value="WH-like_DNA-bd_sf"/>
</dbReference>
<evidence type="ECO:0000313" key="3">
    <source>
        <dbReference type="Proteomes" id="UP000666369"/>
    </source>
</evidence>
<keyword evidence="3" id="KW-1185">Reference proteome</keyword>
<comment type="caution">
    <text evidence="2">The sequence shown here is derived from an EMBL/GenBank/DDBJ whole genome shotgun (WGS) entry which is preliminary data.</text>
</comment>
<feature type="domain" description="HTH marR-type" evidence="1">
    <location>
        <begin position="16"/>
        <end position="153"/>
    </location>
</feature>
<dbReference type="InterPro" id="IPR036390">
    <property type="entry name" value="WH_DNA-bd_sf"/>
</dbReference>
<dbReference type="PANTHER" id="PTHR33164:SF105">
    <property type="entry name" value="TRANSCRIPTIONAL REPRESSOR PROTEIN-RELATED"/>
    <property type="match status" value="1"/>
</dbReference>
<reference evidence="2 3" key="1">
    <citation type="submission" date="2020-01" db="EMBL/GenBank/DDBJ databases">
        <authorList>
            <person name="Lee S.D."/>
        </authorList>
    </citation>
    <scope>NUCLEOTIDE SEQUENCE [LARGE SCALE GENOMIC DNA]</scope>
    <source>
        <strain evidence="2 3">SAP-35</strain>
    </source>
</reference>
<name>A0ABX0FGT3_9BURK</name>
<protein>
    <submittedName>
        <fullName evidence="2">Winged helix-turn-helix transcriptional regulator</fullName>
    </submittedName>
</protein>
<dbReference type="PROSITE" id="PS50995">
    <property type="entry name" value="HTH_MARR_2"/>
    <property type="match status" value="1"/>
</dbReference>
<dbReference type="Gene3D" id="1.10.10.10">
    <property type="entry name" value="Winged helix-like DNA-binding domain superfamily/Winged helix DNA-binding domain"/>
    <property type="match status" value="1"/>
</dbReference>
<accession>A0ABX0FGT3</accession>
<dbReference type="RefSeq" id="WP_166099670.1">
    <property type="nucleotide sequence ID" value="NZ_JAADJT010000002.1"/>
</dbReference>
<dbReference type="InterPro" id="IPR039422">
    <property type="entry name" value="MarR/SlyA-like"/>
</dbReference>
<gene>
    <name evidence="2" type="ORF">GW587_05520</name>
</gene>
<reference evidence="3" key="2">
    <citation type="submission" date="2023-07" db="EMBL/GenBank/DDBJ databases">
        <title>Duganella aceri sp. nov., isolated from tree sap.</title>
        <authorList>
            <person name="Kim I.S."/>
        </authorList>
    </citation>
    <scope>NUCLEOTIDE SEQUENCE [LARGE SCALE GENOMIC DNA]</scope>
    <source>
        <strain evidence="3">SAP-35</strain>
    </source>
</reference>
<evidence type="ECO:0000313" key="2">
    <source>
        <dbReference type="EMBL" id="NGZ83718.1"/>
    </source>
</evidence>